<accession>A0ABW4N4U4</accession>
<name>A0ABW4N4U4_9CAUL</name>
<evidence type="ECO:0000313" key="2">
    <source>
        <dbReference type="Proteomes" id="UP001597237"/>
    </source>
</evidence>
<evidence type="ECO:0008006" key="3">
    <source>
        <dbReference type="Google" id="ProtNLM"/>
    </source>
</evidence>
<dbReference type="Proteomes" id="UP001597237">
    <property type="component" value="Unassembled WGS sequence"/>
</dbReference>
<organism evidence="1 2">
    <name type="scientific">Phenylobacterium terrae</name>
    <dbReference type="NCBI Taxonomy" id="2665495"/>
    <lineage>
        <taxon>Bacteria</taxon>
        <taxon>Pseudomonadati</taxon>
        <taxon>Pseudomonadota</taxon>
        <taxon>Alphaproteobacteria</taxon>
        <taxon>Caulobacterales</taxon>
        <taxon>Caulobacteraceae</taxon>
        <taxon>Phenylobacterium</taxon>
    </lineage>
</organism>
<sequence>MFGMYVANRAFAGQGLGTSLLTPEGKDPKTVAEAIEVAGAHKAKLQRIEAIEAEKQAKDQVFLKRLEELKGPMEAAHYAPAPTQAYNAVIEERDAMLADYDKRIAALR</sequence>
<dbReference type="RefSeq" id="WP_377282057.1">
    <property type="nucleotide sequence ID" value="NZ_JBHRSI010000005.1"/>
</dbReference>
<proteinExistence type="predicted"/>
<comment type="caution">
    <text evidence="1">The sequence shown here is derived from an EMBL/GenBank/DDBJ whole genome shotgun (WGS) entry which is preliminary data.</text>
</comment>
<protein>
    <recommendedName>
        <fullName evidence="3">Valyl-tRNA synthetase tRNA-binding arm domain-containing protein</fullName>
    </recommendedName>
</protein>
<evidence type="ECO:0000313" key="1">
    <source>
        <dbReference type="EMBL" id="MFD1785103.1"/>
    </source>
</evidence>
<gene>
    <name evidence="1" type="ORF">ACFSC0_17010</name>
</gene>
<dbReference type="EMBL" id="JBHUEY010000006">
    <property type="protein sequence ID" value="MFD1785103.1"/>
    <property type="molecule type" value="Genomic_DNA"/>
</dbReference>
<reference evidence="2" key="1">
    <citation type="journal article" date="2019" name="Int. J. Syst. Evol. Microbiol.">
        <title>The Global Catalogue of Microorganisms (GCM) 10K type strain sequencing project: providing services to taxonomists for standard genome sequencing and annotation.</title>
        <authorList>
            <consortium name="The Broad Institute Genomics Platform"/>
            <consortium name="The Broad Institute Genome Sequencing Center for Infectious Disease"/>
            <person name="Wu L."/>
            <person name="Ma J."/>
        </authorList>
    </citation>
    <scope>NUCLEOTIDE SEQUENCE [LARGE SCALE GENOMIC DNA]</scope>
    <source>
        <strain evidence="2">DFY28</strain>
    </source>
</reference>
<keyword evidence="2" id="KW-1185">Reference proteome</keyword>